<dbReference type="GO" id="GO:0030170">
    <property type="term" value="F:pyridoxal phosphate binding"/>
    <property type="evidence" value="ECO:0007669"/>
    <property type="project" value="InterPro"/>
</dbReference>
<dbReference type="NCBIfam" id="TIGR01326">
    <property type="entry name" value="OAH_OAS_sulfhy"/>
    <property type="match status" value="1"/>
</dbReference>
<organism evidence="8 9">
    <name type="scientific">Ceraceosorus bombacis</name>
    <dbReference type="NCBI Taxonomy" id="401625"/>
    <lineage>
        <taxon>Eukaryota</taxon>
        <taxon>Fungi</taxon>
        <taxon>Dikarya</taxon>
        <taxon>Basidiomycota</taxon>
        <taxon>Ustilaginomycotina</taxon>
        <taxon>Exobasidiomycetes</taxon>
        <taxon>Ceraceosorales</taxon>
        <taxon>Ceraceosoraceae</taxon>
        <taxon>Ceraceosorus</taxon>
    </lineage>
</organism>
<dbReference type="GO" id="GO:0005737">
    <property type="term" value="C:cytoplasm"/>
    <property type="evidence" value="ECO:0007669"/>
    <property type="project" value="TreeGrafter"/>
</dbReference>
<accession>A0A0P1BGI7</accession>
<evidence type="ECO:0000256" key="2">
    <source>
        <dbReference type="ARBA" id="ARBA00009077"/>
    </source>
</evidence>
<evidence type="ECO:0000256" key="7">
    <source>
        <dbReference type="SAM" id="MobiDB-lite"/>
    </source>
</evidence>
<evidence type="ECO:0000256" key="4">
    <source>
        <dbReference type="ARBA" id="ARBA00022898"/>
    </source>
</evidence>
<dbReference type="Gene3D" id="3.40.640.10">
    <property type="entry name" value="Type I PLP-dependent aspartate aminotransferase-like (Major domain)"/>
    <property type="match status" value="1"/>
</dbReference>
<name>A0A0P1BGI7_9BASI</name>
<dbReference type="InterPro" id="IPR015422">
    <property type="entry name" value="PyrdxlP-dep_Trfase_small"/>
</dbReference>
<evidence type="ECO:0000313" key="9">
    <source>
        <dbReference type="Proteomes" id="UP000054845"/>
    </source>
</evidence>
<dbReference type="Proteomes" id="UP000054845">
    <property type="component" value="Unassembled WGS sequence"/>
</dbReference>
<keyword evidence="4 5" id="KW-0663">Pyridoxal phosphate</keyword>
<comment type="similarity">
    <text evidence="2 6">Belongs to the trans-sulfuration enzymes family.</text>
</comment>
<sequence>MAPAIHSDQSYGHEVSVATPHKTPVKGNKPYNPQWGFSTQQLHAGQRRGDPTTNAKAVPIYLTSSFIFDTQASGADLFDIGKSGGAGSNIYSRIGNPTCEVFEERIAMLEGGSAAVSTSSGQSAQFMAISTICESGDNIVTTPYLYGGTHNQLKVLLSRFGIEARFAASDKPADLEKLIDEKTKAVYIESISNPRWNVPDIPAIARLAKSYGIVTICDNTFGAGGYLCKPIDLGVDIVVESATKWIGGHGTVIAGVVIDGGRFDWGASKRYPSMTEPLEGTHGGGNWLGASLIGKRFWEVFGNKSFAMRLRFEILKDMGACLSPFNAFMCLQGLETLSLRVQRTVDNALALAQWLESHPKCAWVSYPGLQSHESHERAKELLHNGFGGVLSLGVRGDGGKFTEALQLASHLANVGDARTLVIHPASTTHAALGDEELQVAGIGKDMLRVSVGIEDLRDIVDDFRCAFEAI</sequence>
<dbReference type="GO" id="GO:0019346">
    <property type="term" value="P:transsulfuration"/>
    <property type="evidence" value="ECO:0007669"/>
    <property type="project" value="InterPro"/>
</dbReference>
<proteinExistence type="inferred from homology"/>
<reference evidence="9" key="1">
    <citation type="submission" date="2014-09" db="EMBL/GenBank/DDBJ databases">
        <authorList>
            <person name="Sharma Rahul"/>
            <person name="Thines Marco"/>
        </authorList>
    </citation>
    <scope>NUCLEOTIDE SEQUENCE [LARGE SCALE GENOMIC DNA]</scope>
</reference>
<dbReference type="Pfam" id="PF01053">
    <property type="entry name" value="Cys_Met_Meta_PP"/>
    <property type="match status" value="1"/>
</dbReference>
<dbReference type="InterPro" id="IPR015424">
    <property type="entry name" value="PyrdxlP-dep_Trfase"/>
</dbReference>
<dbReference type="InterPro" id="IPR006235">
    <property type="entry name" value="OAc-hSer/O-AcSer_sulfhydrylase"/>
</dbReference>
<dbReference type="PROSITE" id="PS00868">
    <property type="entry name" value="CYS_MET_METAB_PP"/>
    <property type="match status" value="1"/>
</dbReference>
<dbReference type="GO" id="GO:0004124">
    <property type="term" value="F:cysteine synthase activity"/>
    <property type="evidence" value="ECO:0007669"/>
    <property type="project" value="TreeGrafter"/>
</dbReference>
<keyword evidence="9" id="KW-1185">Reference proteome</keyword>
<dbReference type="SUPFAM" id="SSF53383">
    <property type="entry name" value="PLP-dependent transferases"/>
    <property type="match status" value="1"/>
</dbReference>
<dbReference type="AlphaFoldDB" id="A0A0P1BGI7"/>
<evidence type="ECO:0000256" key="6">
    <source>
        <dbReference type="RuleBase" id="RU362118"/>
    </source>
</evidence>
<evidence type="ECO:0000256" key="1">
    <source>
        <dbReference type="ARBA" id="ARBA00001933"/>
    </source>
</evidence>
<evidence type="ECO:0000256" key="5">
    <source>
        <dbReference type="PIRSR" id="PIRSR001434-2"/>
    </source>
</evidence>
<dbReference type="CDD" id="cd00614">
    <property type="entry name" value="CGS_like"/>
    <property type="match status" value="1"/>
</dbReference>
<dbReference type="EMBL" id="CCYA01000249">
    <property type="protein sequence ID" value="CEH14867.1"/>
    <property type="molecule type" value="Genomic_DNA"/>
</dbReference>
<dbReference type="STRING" id="401625.A0A0P1BGI7"/>
<dbReference type="GO" id="GO:0006535">
    <property type="term" value="P:cysteine biosynthetic process from serine"/>
    <property type="evidence" value="ECO:0007669"/>
    <property type="project" value="TreeGrafter"/>
</dbReference>
<protein>
    <submittedName>
        <fullName evidence="8">O-acetylhomoserine aminocarboxypropyltransferase</fullName>
    </submittedName>
</protein>
<evidence type="ECO:0000313" key="8">
    <source>
        <dbReference type="EMBL" id="CEH14867.1"/>
    </source>
</evidence>
<dbReference type="InterPro" id="IPR054542">
    <property type="entry name" value="Cys_met_metab_PP"/>
</dbReference>
<dbReference type="InterPro" id="IPR015421">
    <property type="entry name" value="PyrdxlP-dep_Trfase_major"/>
</dbReference>
<dbReference type="GO" id="GO:0003961">
    <property type="term" value="F:O-acetylhomoserine aminocarboxypropyltransferase activity"/>
    <property type="evidence" value="ECO:0007669"/>
    <property type="project" value="TreeGrafter"/>
</dbReference>
<dbReference type="PANTHER" id="PTHR43797">
    <property type="entry name" value="HOMOCYSTEINE/CYSTEINE SYNTHASE"/>
    <property type="match status" value="1"/>
</dbReference>
<feature type="region of interest" description="Disordered" evidence="7">
    <location>
        <begin position="1"/>
        <end position="51"/>
    </location>
</feature>
<feature type="modified residue" description="N6-(pyridoxal phosphate)lysine" evidence="5">
    <location>
        <position position="244"/>
    </location>
</feature>
<dbReference type="OrthoDB" id="3512640at2759"/>
<dbReference type="PANTHER" id="PTHR43797:SF2">
    <property type="entry name" value="HOMOCYSTEINE_CYSTEINE SYNTHASE"/>
    <property type="match status" value="1"/>
</dbReference>
<keyword evidence="3 8" id="KW-0808">Transferase</keyword>
<dbReference type="InterPro" id="IPR000277">
    <property type="entry name" value="Cys/Met-Metab_PyrdxlP-dep_enz"/>
</dbReference>
<dbReference type="GO" id="GO:0071269">
    <property type="term" value="P:L-homocysteine biosynthetic process"/>
    <property type="evidence" value="ECO:0007669"/>
    <property type="project" value="TreeGrafter"/>
</dbReference>
<dbReference type="Gene3D" id="3.90.1150.10">
    <property type="entry name" value="Aspartate Aminotransferase, domain 1"/>
    <property type="match status" value="1"/>
</dbReference>
<evidence type="ECO:0000256" key="3">
    <source>
        <dbReference type="ARBA" id="ARBA00022679"/>
    </source>
</evidence>
<dbReference type="FunFam" id="3.40.640.10:FF:000035">
    <property type="entry name" value="O-succinylhomoserine sulfhydrylase"/>
    <property type="match status" value="1"/>
</dbReference>
<comment type="cofactor">
    <cofactor evidence="1 6">
        <name>pyridoxal 5'-phosphate</name>
        <dbReference type="ChEBI" id="CHEBI:597326"/>
    </cofactor>
</comment>
<dbReference type="PIRSF" id="PIRSF001434">
    <property type="entry name" value="CGS"/>
    <property type="match status" value="1"/>
</dbReference>